<dbReference type="EMBL" id="CP001280">
    <property type="protein sequence ID" value="ACK50422.1"/>
    <property type="molecule type" value="Genomic_DNA"/>
</dbReference>
<dbReference type="Proteomes" id="UP000002257">
    <property type="component" value="Chromosome"/>
</dbReference>
<dbReference type="AlphaFoldDB" id="B8EST7"/>
<proteinExistence type="predicted"/>
<evidence type="ECO:0000313" key="2">
    <source>
        <dbReference type="Proteomes" id="UP000002257"/>
    </source>
</evidence>
<evidence type="ECO:0000313" key="1">
    <source>
        <dbReference type="EMBL" id="ACK50422.1"/>
    </source>
</evidence>
<gene>
    <name evidence="1" type="ordered locus">Msil_1462</name>
</gene>
<keyword evidence="2" id="KW-1185">Reference proteome</keyword>
<sequence>MNVRNKIIATTVGALSLCGGATASIARSELIPGVSAGIPLGAPLPQGIYAVSLPSFGYRNSVPGQSVGALMPAWMIWSTPWDVLGGHVMFDFATPMANVNIHDVLNKGGFLNPLVGAHLNWDLGGGFFGGFIAGVYFPLRDSLSSLGATRNFASFQGAAALSYLANGWNISATFIYGTGQNGNPLDAGSWGTNWINVDLTATHKFGKFEIGAVGFGSADLDSPYRGYQQQSQFAVGGLVGYDFGSVNLQLKLTRDVAQTNYGGHEIRGWVNIIIPLWVADPPPAAVAAKF</sequence>
<name>B8EST7_METSB</name>
<protein>
    <recommendedName>
        <fullName evidence="3">CoxB-like protein</fullName>
    </recommendedName>
</protein>
<accession>B8EST7</accession>
<dbReference type="HOGENOM" id="CLU_1000436_0_0_5"/>
<reference evidence="1 2" key="1">
    <citation type="journal article" date="2010" name="J. Bacteriol.">
        <title>Complete genome sequence of the aerobic facultative methanotroph Methylocella silvestris BL2.</title>
        <authorList>
            <person name="Chen Y."/>
            <person name="Crombie A."/>
            <person name="Rahman M.T."/>
            <person name="Dedysh S.N."/>
            <person name="Liesack W."/>
            <person name="Stott M.B."/>
            <person name="Alam M."/>
            <person name="Theisen A.R."/>
            <person name="Murrell J.C."/>
            <person name="Dunfield P.F."/>
        </authorList>
    </citation>
    <scope>NUCLEOTIDE SEQUENCE [LARGE SCALE GENOMIC DNA]</scope>
    <source>
        <strain evidence="2">DSM 15510 / CIP 108128 / LMG 27833 / NCIMB 13906 / BL2</strain>
    </source>
</reference>
<dbReference type="KEGG" id="msl:Msil_1462"/>
<dbReference type="eggNOG" id="COG4313">
    <property type="taxonomic scope" value="Bacteria"/>
</dbReference>
<evidence type="ECO:0008006" key="3">
    <source>
        <dbReference type="Google" id="ProtNLM"/>
    </source>
</evidence>
<organism evidence="1 2">
    <name type="scientific">Methylocella silvestris (strain DSM 15510 / CIP 108128 / LMG 27833 / NCIMB 13906 / BL2)</name>
    <dbReference type="NCBI Taxonomy" id="395965"/>
    <lineage>
        <taxon>Bacteria</taxon>
        <taxon>Pseudomonadati</taxon>
        <taxon>Pseudomonadota</taxon>
        <taxon>Alphaproteobacteria</taxon>
        <taxon>Hyphomicrobiales</taxon>
        <taxon>Beijerinckiaceae</taxon>
        <taxon>Methylocella</taxon>
    </lineage>
</organism>